<dbReference type="Proteomes" id="UP001143362">
    <property type="component" value="Unassembled WGS sequence"/>
</dbReference>
<accession>A0ABT3TM26</accession>
<proteinExistence type="predicted"/>
<reference evidence="2" key="1">
    <citation type="submission" date="2019-02" db="EMBL/GenBank/DDBJ databases">
        <authorList>
            <person name="Li S.-H."/>
        </authorList>
    </citation>
    <scope>NUCLEOTIDE SEQUENCE</scope>
    <source>
        <strain evidence="2">IMCC14734</strain>
    </source>
</reference>
<comment type="caution">
    <text evidence="2">The sequence shown here is derived from an EMBL/GenBank/DDBJ whole genome shotgun (WGS) entry which is preliminary data.</text>
</comment>
<feature type="chain" id="PRO_5045406780" description="Outer membrane protein beta-barrel domain-containing protein" evidence="1">
    <location>
        <begin position="20"/>
        <end position="153"/>
    </location>
</feature>
<dbReference type="SUPFAM" id="SSF56925">
    <property type="entry name" value="OMPA-like"/>
    <property type="match status" value="1"/>
</dbReference>
<protein>
    <recommendedName>
        <fullName evidence="4">Outer membrane protein beta-barrel domain-containing protein</fullName>
    </recommendedName>
</protein>
<dbReference type="InterPro" id="IPR011250">
    <property type="entry name" value="OMP/PagP_B-barrel"/>
</dbReference>
<evidence type="ECO:0008006" key="4">
    <source>
        <dbReference type="Google" id="ProtNLM"/>
    </source>
</evidence>
<sequence>MYVKLFLLILVLTSKTALAAGDIPYHHLAVVLAGGVEKKSDHDENTSMAGLEYEYRFSAKLGIGAVYEELGEDAVRNQAVILPLSIHPGGHWRIFTGPGYEWHGSKEKYLWRLGGGYEFNIGGHWSLAPEASVDMIENGDSTWLLGLALGYHF</sequence>
<keyword evidence="3" id="KW-1185">Reference proteome</keyword>
<name>A0ABT3TM26_9GAMM</name>
<evidence type="ECO:0000313" key="3">
    <source>
        <dbReference type="Proteomes" id="UP001143362"/>
    </source>
</evidence>
<dbReference type="EMBL" id="SHNN01000007">
    <property type="protein sequence ID" value="MCX2983373.1"/>
    <property type="molecule type" value="Genomic_DNA"/>
</dbReference>
<organism evidence="2 3">
    <name type="scientific">Candidatus Litorirhabdus singularis</name>
    <dbReference type="NCBI Taxonomy" id="2518993"/>
    <lineage>
        <taxon>Bacteria</taxon>
        <taxon>Pseudomonadati</taxon>
        <taxon>Pseudomonadota</taxon>
        <taxon>Gammaproteobacteria</taxon>
        <taxon>Cellvibrionales</taxon>
        <taxon>Halieaceae</taxon>
        <taxon>Candidatus Litorirhabdus</taxon>
    </lineage>
</organism>
<evidence type="ECO:0000256" key="1">
    <source>
        <dbReference type="SAM" id="SignalP"/>
    </source>
</evidence>
<gene>
    <name evidence="2" type="ORF">EYC98_21135</name>
</gene>
<keyword evidence="1" id="KW-0732">Signal</keyword>
<dbReference type="RefSeq" id="WP_279247408.1">
    <property type="nucleotide sequence ID" value="NZ_SHNN01000007.1"/>
</dbReference>
<feature type="signal peptide" evidence="1">
    <location>
        <begin position="1"/>
        <end position="19"/>
    </location>
</feature>
<evidence type="ECO:0000313" key="2">
    <source>
        <dbReference type="EMBL" id="MCX2983373.1"/>
    </source>
</evidence>